<dbReference type="Proteomes" id="UP000789706">
    <property type="component" value="Unassembled WGS sequence"/>
</dbReference>
<sequence>MAPGLSDVKPVSYLDVGLTICSCSRLSIEVGMVRLGSVNETSSRNNGICFSRLKSSATPSTLKSVT</sequence>
<proteinExistence type="predicted"/>
<accession>A0A9N8YTT8</accession>
<name>A0A9N8YTT8_9GLOM</name>
<protein>
    <submittedName>
        <fullName evidence="1">5028_t:CDS:1</fullName>
    </submittedName>
</protein>
<gene>
    <name evidence="1" type="ORF">DEBURN_LOCUS1899</name>
</gene>
<reference evidence="1" key="1">
    <citation type="submission" date="2021-06" db="EMBL/GenBank/DDBJ databases">
        <authorList>
            <person name="Kallberg Y."/>
            <person name="Tangrot J."/>
            <person name="Rosling A."/>
        </authorList>
    </citation>
    <scope>NUCLEOTIDE SEQUENCE</scope>
    <source>
        <strain evidence="1">AZ414A</strain>
    </source>
</reference>
<dbReference type="EMBL" id="CAJVPK010000094">
    <property type="protein sequence ID" value="CAG8447536.1"/>
    <property type="molecule type" value="Genomic_DNA"/>
</dbReference>
<organism evidence="1 2">
    <name type="scientific">Diversispora eburnea</name>
    <dbReference type="NCBI Taxonomy" id="1213867"/>
    <lineage>
        <taxon>Eukaryota</taxon>
        <taxon>Fungi</taxon>
        <taxon>Fungi incertae sedis</taxon>
        <taxon>Mucoromycota</taxon>
        <taxon>Glomeromycotina</taxon>
        <taxon>Glomeromycetes</taxon>
        <taxon>Diversisporales</taxon>
        <taxon>Diversisporaceae</taxon>
        <taxon>Diversispora</taxon>
    </lineage>
</organism>
<comment type="caution">
    <text evidence="1">The sequence shown here is derived from an EMBL/GenBank/DDBJ whole genome shotgun (WGS) entry which is preliminary data.</text>
</comment>
<dbReference type="AlphaFoldDB" id="A0A9N8YTT8"/>
<evidence type="ECO:0000313" key="1">
    <source>
        <dbReference type="EMBL" id="CAG8447536.1"/>
    </source>
</evidence>
<evidence type="ECO:0000313" key="2">
    <source>
        <dbReference type="Proteomes" id="UP000789706"/>
    </source>
</evidence>
<keyword evidence="2" id="KW-1185">Reference proteome</keyword>